<evidence type="ECO:0000313" key="2">
    <source>
        <dbReference type="WBParaSite" id="nRc.2.0.1.t01754-RA"/>
    </source>
</evidence>
<protein>
    <submittedName>
        <fullName evidence="2">Uncharacterized protein</fullName>
    </submittedName>
</protein>
<organism evidence="1 2">
    <name type="scientific">Romanomermis culicivorax</name>
    <name type="common">Nematode worm</name>
    <dbReference type="NCBI Taxonomy" id="13658"/>
    <lineage>
        <taxon>Eukaryota</taxon>
        <taxon>Metazoa</taxon>
        <taxon>Ecdysozoa</taxon>
        <taxon>Nematoda</taxon>
        <taxon>Enoplea</taxon>
        <taxon>Dorylaimia</taxon>
        <taxon>Mermithida</taxon>
        <taxon>Mermithoidea</taxon>
        <taxon>Mermithidae</taxon>
        <taxon>Romanomermis</taxon>
    </lineage>
</organism>
<dbReference type="WBParaSite" id="nRc.2.0.1.t01754-RA">
    <property type="protein sequence ID" value="nRc.2.0.1.t01754-RA"/>
    <property type="gene ID" value="nRc.2.0.1.g01754"/>
</dbReference>
<dbReference type="Proteomes" id="UP000887565">
    <property type="component" value="Unplaced"/>
</dbReference>
<proteinExistence type="predicted"/>
<accession>A0A915HJX9</accession>
<name>A0A915HJX9_ROMCU</name>
<dbReference type="AlphaFoldDB" id="A0A915HJX9"/>
<sequence length="51" mass="5688">MFSHCSKSKKTRLLQQVLLLSVGTTQFGRTLKYFSSHASVDGKIAHVATFM</sequence>
<keyword evidence="1" id="KW-1185">Reference proteome</keyword>
<evidence type="ECO:0000313" key="1">
    <source>
        <dbReference type="Proteomes" id="UP000887565"/>
    </source>
</evidence>
<reference evidence="2" key="1">
    <citation type="submission" date="2022-11" db="UniProtKB">
        <authorList>
            <consortium name="WormBaseParasite"/>
        </authorList>
    </citation>
    <scope>IDENTIFICATION</scope>
</reference>